<keyword evidence="10 12" id="KW-0472">Membrane</keyword>
<keyword evidence="9 12" id="KW-0798">TonB box</keyword>
<dbReference type="SUPFAM" id="SSF49464">
    <property type="entry name" value="Carboxypeptidase regulatory domain-like"/>
    <property type="match status" value="1"/>
</dbReference>
<evidence type="ECO:0000256" key="2">
    <source>
        <dbReference type="ARBA" id="ARBA00022448"/>
    </source>
</evidence>
<keyword evidence="11" id="KW-0998">Cell outer membrane</keyword>
<keyword evidence="16" id="KW-0675">Receptor</keyword>
<dbReference type="SUPFAM" id="SSF56935">
    <property type="entry name" value="Porins"/>
    <property type="match status" value="1"/>
</dbReference>
<comment type="similarity">
    <text evidence="12">Belongs to the TonB-dependent receptor family.</text>
</comment>
<protein>
    <submittedName>
        <fullName evidence="16">TonB-dependent receptor</fullName>
    </submittedName>
</protein>
<dbReference type="InterPro" id="IPR037066">
    <property type="entry name" value="Plug_dom_sf"/>
</dbReference>
<keyword evidence="5" id="KW-0812">Transmembrane</keyword>
<dbReference type="InterPro" id="IPR008969">
    <property type="entry name" value="CarboxyPept-like_regulatory"/>
</dbReference>
<keyword evidence="3" id="KW-1134">Transmembrane beta strand</keyword>
<evidence type="ECO:0000259" key="14">
    <source>
        <dbReference type="Pfam" id="PF00593"/>
    </source>
</evidence>
<dbReference type="AlphaFoldDB" id="A0A401UBY4"/>
<evidence type="ECO:0000256" key="11">
    <source>
        <dbReference type="ARBA" id="ARBA00023237"/>
    </source>
</evidence>
<proteinExistence type="inferred from homology"/>
<dbReference type="PANTHER" id="PTHR32552:SF68">
    <property type="entry name" value="FERRICHROME OUTER MEMBRANE TRANSPORTER_PHAGE RECEPTOR"/>
    <property type="match status" value="1"/>
</dbReference>
<dbReference type="Pfam" id="PF07715">
    <property type="entry name" value="Plug"/>
    <property type="match status" value="1"/>
</dbReference>
<dbReference type="Pfam" id="PF13715">
    <property type="entry name" value="CarbopepD_reg_2"/>
    <property type="match status" value="1"/>
</dbReference>
<evidence type="ECO:0000313" key="16">
    <source>
        <dbReference type="EMBL" id="GCC52413.1"/>
    </source>
</evidence>
<gene>
    <name evidence="16" type="ORF">SanaruYs_26500</name>
</gene>
<feature type="signal peptide" evidence="13">
    <location>
        <begin position="1"/>
        <end position="20"/>
    </location>
</feature>
<dbReference type="PANTHER" id="PTHR32552">
    <property type="entry name" value="FERRICHROME IRON RECEPTOR-RELATED"/>
    <property type="match status" value="1"/>
</dbReference>
<evidence type="ECO:0000313" key="17">
    <source>
        <dbReference type="Proteomes" id="UP000288227"/>
    </source>
</evidence>
<evidence type="ECO:0000256" key="5">
    <source>
        <dbReference type="ARBA" id="ARBA00022692"/>
    </source>
</evidence>
<reference evidence="16 17" key="1">
    <citation type="submission" date="2018-11" db="EMBL/GenBank/DDBJ databases">
        <title>Chryseotalea sanarue gen. nov., sp., nov., a member of the family Cytophagaceae, isolated from a brackish lake in Hamamatsu Japan.</title>
        <authorList>
            <person name="Maejima Y."/>
            <person name="Iino T."/>
            <person name="Muraguchi Y."/>
            <person name="Fukuda K."/>
            <person name="Ohkuma M."/>
            <person name="Moriuchi R."/>
            <person name="Dohra H."/>
            <person name="Kimbara K."/>
            <person name="Shintani M."/>
        </authorList>
    </citation>
    <scope>NUCLEOTIDE SEQUENCE [LARGE SCALE GENOMIC DNA]</scope>
    <source>
        <strain evidence="16 17">Ys</strain>
    </source>
</reference>
<comment type="caution">
    <text evidence="16">The sequence shown here is derived from an EMBL/GenBank/DDBJ whole genome shotgun (WGS) entry which is preliminary data.</text>
</comment>
<dbReference type="Proteomes" id="UP000288227">
    <property type="component" value="Unassembled WGS sequence"/>
</dbReference>
<feature type="domain" description="TonB-dependent receptor-like beta-barrel" evidence="14">
    <location>
        <begin position="338"/>
        <end position="774"/>
    </location>
</feature>
<dbReference type="Gene3D" id="2.60.40.1120">
    <property type="entry name" value="Carboxypeptidase-like, regulatory domain"/>
    <property type="match status" value="1"/>
</dbReference>
<name>A0A401UBY4_9BACT</name>
<comment type="subcellular location">
    <subcellularLocation>
        <location evidence="1">Cell outer membrane</location>
        <topology evidence="1">Multi-pass membrane protein</topology>
    </subcellularLocation>
</comment>
<sequence>MLNMLKVAALLLVLTTSAYAQSFRGLVRDGKTKQVLIGATIQLQESKRYFVTNEQGYFWVDKLLEGQHTFVVKFLGYEDLTKTVVYKIGNTEVFDLKESFVLTDEVVIRSTRADENSPTTFTNIDKATLEKQNFGQDMPFVLNWTPSLVTTSDAGAGVGYTGVRIRGSDATRINVTINGIPYNDSESQGTFWVNLPDIASSTQSVQIQRGVGTSTNGGSAFGASINLETNGKQEAAHAELLNSFGSFGTRRHTLGFGTGLLKNKFSFDGRLSQILSDGFIDRASSDLKSYYFSGAYYADKTIIRALAFGGKERTYQSWYGVPESRLNNDADAMETTVSNEGWNTAQRANLFNSNSRTFNPYTYENQVDDYAQYHHQLHVSQQLSPALTGNISLHYTRGKGFYEEFRYNEDFEDYGLSPTIVNGNTVESSDLIRRRWLDNHFYGATYSLSYDVDRLSLVWGGAWNRYVGDHFGEILSSAVPNVSAGYRYYFNIGDKHDFNSFIKTNYEVTDKVNAYIDLQYRGVSYKTSGKENDQFDFVVDEDFNFFNPKAGVQVSLRDRELVYASFAIANKEPVRNDFIDNLGSTPKYENLQNVELGYRYANDKLALNVNYYYMNYRDQLVLTGALNDVGANIRTNVDRSYRTGIEFEFGYQLSNKFRWNANATFSQNKIRDFNEVLYDYGVNFDEYNEVVNTYENTDISFSPSVIAGSVFSYAPFANAEVSLLTKYVGKQYLDNTSNEQRSIDAFLVNDIRFTYTWRPSFVREIGFSLLINNLLNEEYESNGYTYGYSGGGQAFRENYYYPQAGTNFLAMLSIKL</sequence>
<evidence type="ECO:0000256" key="6">
    <source>
        <dbReference type="ARBA" id="ARBA00022729"/>
    </source>
</evidence>
<keyword evidence="17" id="KW-1185">Reference proteome</keyword>
<dbReference type="InterPro" id="IPR039426">
    <property type="entry name" value="TonB-dep_rcpt-like"/>
</dbReference>
<keyword evidence="4" id="KW-0410">Iron transport</keyword>
<dbReference type="Gene3D" id="2.170.130.10">
    <property type="entry name" value="TonB-dependent receptor, plug domain"/>
    <property type="match status" value="1"/>
</dbReference>
<evidence type="ECO:0000256" key="10">
    <source>
        <dbReference type="ARBA" id="ARBA00023136"/>
    </source>
</evidence>
<dbReference type="Gene3D" id="2.40.170.20">
    <property type="entry name" value="TonB-dependent receptor, beta-barrel domain"/>
    <property type="match status" value="1"/>
</dbReference>
<keyword evidence="2" id="KW-0813">Transport</keyword>
<dbReference type="GO" id="GO:0015344">
    <property type="term" value="F:siderophore uptake transmembrane transporter activity"/>
    <property type="evidence" value="ECO:0007669"/>
    <property type="project" value="TreeGrafter"/>
</dbReference>
<dbReference type="InterPro" id="IPR036942">
    <property type="entry name" value="Beta-barrel_TonB_sf"/>
</dbReference>
<evidence type="ECO:0000256" key="9">
    <source>
        <dbReference type="ARBA" id="ARBA00023077"/>
    </source>
</evidence>
<keyword evidence="6 13" id="KW-0732">Signal</keyword>
<evidence type="ECO:0000256" key="13">
    <source>
        <dbReference type="SAM" id="SignalP"/>
    </source>
</evidence>
<feature type="domain" description="TonB-dependent receptor plug" evidence="15">
    <location>
        <begin position="115"/>
        <end position="223"/>
    </location>
</feature>
<accession>A0A401UBY4</accession>
<evidence type="ECO:0000256" key="4">
    <source>
        <dbReference type="ARBA" id="ARBA00022496"/>
    </source>
</evidence>
<feature type="chain" id="PRO_5019069923" evidence="13">
    <location>
        <begin position="21"/>
        <end position="816"/>
    </location>
</feature>
<evidence type="ECO:0000256" key="1">
    <source>
        <dbReference type="ARBA" id="ARBA00004571"/>
    </source>
</evidence>
<dbReference type="InterPro" id="IPR012910">
    <property type="entry name" value="Plug_dom"/>
</dbReference>
<evidence type="ECO:0000256" key="3">
    <source>
        <dbReference type="ARBA" id="ARBA00022452"/>
    </source>
</evidence>
<keyword evidence="7" id="KW-0408">Iron</keyword>
<evidence type="ECO:0000256" key="12">
    <source>
        <dbReference type="RuleBase" id="RU003357"/>
    </source>
</evidence>
<evidence type="ECO:0000256" key="7">
    <source>
        <dbReference type="ARBA" id="ARBA00023004"/>
    </source>
</evidence>
<evidence type="ECO:0000256" key="8">
    <source>
        <dbReference type="ARBA" id="ARBA00023065"/>
    </source>
</evidence>
<dbReference type="Pfam" id="PF00593">
    <property type="entry name" value="TonB_dep_Rec_b-barrel"/>
    <property type="match status" value="1"/>
</dbReference>
<evidence type="ECO:0000259" key="15">
    <source>
        <dbReference type="Pfam" id="PF07715"/>
    </source>
</evidence>
<dbReference type="EMBL" id="BHXQ01000005">
    <property type="protein sequence ID" value="GCC52413.1"/>
    <property type="molecule type" value="Genomic_DNA"/>
</dbReference>
<organism evidence="16 17">
    <name type="scientific">Chryseotalea sanaruensis</name>
    <dbReference type="NCBI Taxonomy" id="2482724"/>
    <lineage>
        <taxon>Bacteria</taxon>
        <taxon>Pseudomonadati</taxon>
        <taxon>Bacteroidota</taxon>
        <taxon>Cytophagia</taxon>
        <taxon>Cytophagales</taxon>
        <taxon>Chryseotaleaceae</taxon>
        <taxon>Chryseotalea</taxon>
    </lineage>
</organism>
<keyword evidence="8" id="KW-0406">Ion transport</keyword>
<dbReference type="InterPro" id="IPR000531">
    <property type="entry name" value="Beta-barrel_TonB"/>
</dbReference>
<dbReference type="GO" id="GO:0009279">
    <property type="term" value="C:cell outer membrane"/>
    <property type="evidence" value="ECO:0007669"/>
    <property type="project" value="UniProtKB-SubCell"/>
</dbReference>